<evidence type="ECO:0000313" key="5">
    <source>
        <dbReference type="EMBL" id="WOD43488.1"/>
    </source>
</evidence>
<dbReference type="Proteomes" id="UP001302486">
    <property type="component" value="Chromosome"/>
</dbReference>
<keyword evidence="6" id="KW-1185">Reference proteome</keyword>
<evidence type="ECO:0000313" key="6">
    <source>
        <dbReference type="Proteomes" id="UP001302486"/>
    </source>
</evidence>
<evidence type="ECO:0000256" key="1">
    <source>
        <dbReference type="ARBA" id="ARBA00023015"/>
    </source>
</evidence>
<dbReference type="PRINTS" id="PR00032">
    <property type="entry name" value="HTHARAC"/>
</dbReference>
<accession>A0AA97HRI2</accession>
<dbReference type="PANTHER" id="PTHR43280">
    <property type="entry name" value="ARAC-FAMILY TRANSCRIPTIONAL REGULATOR"/>
    <property type="match status" value="1"/>
</dbReference>
<reference evidence="6" key="1">
    <citation type="submission" date="2024-06" db="EMBL/GenBank/DDBJ databases">
        <title>Hwangdonia haimaensis gen. nov., sp. nov., a member of the family Flavobacteriaceae isolated from the haima cold seep.</title>
        <authorList>
            <person name="Li J."/>
        </authorList>
    </citation>
    <scope>NUCLEOTIDE SEQUENCE [LARGE SCALE GENOMIC DNA]</scope>
    <source>
        <strain evidence="6">SCSIO 19198</strain>
    </source>
</reference>
<name>A0AA97HRI2_9FLAO</name>
<keyword evidence="3" id="KW-0804">Transcription</keyword>
<dbReference type="PROSITE" id="PS01124">
    <property type="entry name" value="HTH_ARAC_FAMILY_2"/>
    <property type="match status" value="1"/>
</dbReference>
<dbReference type="InterPro" id="IPR009057">
    <property type="entry name" value="Homeodomain-like_sf"/>
</dbReference>
<dbReference type="GO" id="GO:0003700">
    <property type="term" value="F:DNA-binding transcription factor activity"/>
    <property type="evidence" value="ECO:0007669"/>
    <property type="project" value="InterPro"/>
</dbReference>
<dbReference type="Gene3D" id="1.10.10.60">
    <property type="entry name" value="Homeodomain-like"/>
    <property type="match status" value="1"/>
</dbReference>
<dbReference type="KEGG" id="hws:RNZ46_15980"/>
<dbReference type="Pfam" id="PF12833">
    <property type="entry name" value="HTH_18"/>
    <property type="match status" value="1"/>
</dbReference>
<dbReference type="RefSeq" id="WP_316983173.1">
    <property type="nucleotide sequence ID" value="NZ_CP136521.1"/>
</dbReference>
<dbReference type="SMART" id="SM00342">
    <property type="entry name" value="HTH_ARAC"/>
    <property type="match status" value="1"/>
</dbReference>
<dbReference type="AlphaFoldDB" id="A0AA97HRI2"/>
<dbReference type="SUPFAM" id="SSF46689">
    <property type="entry name" value="Homeodomain-like"/>
    <property type="match status" value="1"/>
</dbReference>
<evidence type="ECO:0000256" key="3">
    <source>
        <dbReference type="ARBA" id="ARBA00023163"/>
    </source>
</evidence>
<dbReference type="InterPro" id="IPR018060">
    <property type="entry name" value="HTH_AraC"/>
</dbReference>
<evidence type="ECO:0000259" key="4">
    <source>
        <dbReference type="PROSITE" id="PS01124"/>
    </source>
</evidence>
<proteinExistence type="predicted"/>
<gene>
    <name evidence="5" type="ORF">RNZ46_15980</name>
</gene>
<protein>
    <submittedName>
        <fullName evidence="5">Helix-turn-helix domain-containing protein</fullName>
    </submittedName>
</protein>
<dbReference type="GO" id="GO:0043565">
    <property type="term" value="F:sequence-specific DNA binding"/>
    <property type="evidence" value="ECO:0007669"/>
    <property type="project" value="InterPro"/>
</dbReference>
<sequence>MSLLSLMKPDAVNITQIINKKTLKHRRDDFAVCWIKNEVKGIEINDVLYKNVSNSIFFIDPKYRWKILKNSNTSSSGYILYLAKEVLNSPVLSNLHINKVRLFNSGEIPLFKLSPGIEKRTLAILEMIDELLGSQLNHKDDAILSLLNTFFVYCDGQCNIKSIASNNNSKSNIVYKFKQLVDQYIFEHHEVADYAKLLNISPKYLNECVKEVLAVSSKNIIIEQLLMRSRHALKFSDKTIKEISFELGFSSPDYFSYFFKTHTGITPSALRKK</sequence>
<dbReference type="EMBL" id="CP136521">
    <property type="protein sequence ID" value="WOD43488.1"/>
    <property type="molecule type" value="Genomic_DNA"/>
</dbReference>
<feature type="domain" description="HTH araC/xylS-type" evidence="4">
    <location>
        <begin position="175"/>
        <end position="273"/>
    </location>
</feature>
<organism evidence="5 6">
    <name type="scientific">Hwangdonia lutea</name>
    <dbReference type="NCBI Taxonomy" id="3075823"/>
    <lineage>
        <taxon>Bacteria</taxon>
        <taxon>Pseudomonadati</taxon>
        <taxon>Bacteroidota</taxon>
        <taxon>Flavobacteriia</taxon>
        <taxon>Flavobacteriales</taxon>
        <taxon>Flavobacteriaceae</taxon>
        <taxon>Hwangdonia</taxon>
    </lineage>
</organism>
<evidence type="ECO:0000256" key="2">
    <source>
        <dbReference type="ARBA" id="ARBA00023125"/>
    </source>
</evidence>
<keyword evidence="1" id="KW-0805">Transcription regulation</keyword>
<dbReference type="InterPro" id="IPR020449">
    <property type="entry name" value="Tscrpt_reg_AraC-type_HTH"/>
</dbReference>
<dbReference type="PANTHER" id="PTHR43280:SF32">
    <property type="entry name" value="TRANSCRIPTIONAL REGULATORY PROTEIN"/>
    <property type="match status" value="1"/>
</dbReference>
<keyword evidence="2" id="KW-0238">DNA-binding</keyword>